<proteinExistence type="predicted"/>
<evidence type="ECO:0000313" key="3">
    <source>
        <dbReference type="Proteomes" id="UP001149090"/>
    </source>
</evidence>
<dbReference type="SMART" id="SM00225">
    <property type="entry name" value="BTB"/>
    <property type="match status" value="1"/>
</dbReference>
<dbReference type="PANTHER" id="PTHR24118:SF99">
    <property type="entry name" value="POTE ANKYRIN DOMAIN FAMILY MEMBER 3C-RELATED"/>
    <property type="match status" value="1"/>
</dbReference>
<gene>
    <name evidence="2" type="ORF">M0811_14400</name>
</gene>
<dbReference type="PANTHER" id="PTHR24118">
    <property type="entry name" value="POTE ANKYRIN DOMAIN"/>
    <property type="match status" value="1"/>
</dbReference>
<dbReference type="InterPro" id="IPR036770">
    <property type="entry name" value="Ankyrin_rpt-contain_sf"/>
</dbReference>
<dbReference type="AlphaFoldDB" id="A0A9Q0LVT3"/>
<dbReference type="InterPro" id="IPR002110">
    <property type="entry name" value="Ankyrin_rpt"/>
</dbReference>
<dbReference type="Pfam" id="PF00651">
    <property type="entry name" value="BTB"/>
    <property type="match status" value="1"/>
</dbReference>
<dbReference type="Proteomes" id="UP001149090">
    <property type="component" value="Unassembled WGS sequence"/>
</dbReference>
<comment type="caution">
    <text evidence="2">The sequence shown here is derived from an EMBL/GenBank/DDBJ whole genome shotgun (WGS) entry which is preliminary data.</text>
</comment>
<accession>A0A9Q0LVT3</accession>
<dbReference type="InterPro" id="IPR011333">
    <property type="entry name" value="SKP1/BTB/POZ_sf"/>
</dbReference>
<evidence type="ECO:0000313" key="2">
    <source>
        <dbReference type="EMBL" id="KAJ5079576.1"/>
    </source>
</evidence>
<evidence type="ECO:0000259" key="1">
    <source>
        <dbReference type="PROSITE" id="PS50097"/>
    </source>
</evidence>
<name>A0A9Q0LVT3_ANAIG</name>
<dbReference type="InterPro" id="IPR000210">
    <property type="entry name" value="BTB/POZ_dom"/>
</dbReference>
<dbReference type="OrthoDB" id="366390at2759"/>
<dbReference type="EMBL" id="JAPDFW010000026">
    <property type="protein sequence ID" value="KAJ5079576.1"/>
    <property type="molecule type" value="Genomic_DNA"/>
</dbReference>
<organism evidence="2 3">
    <name type="scientific">Anaeramoeba ignava</name>
    <name type="common">Anaerobic marine amoeba</name>
    <dbReference type="NCBI Taxonomy" id="1746090"/>
    <lineage>
        <taxon>Eukaryota</taxon>
        <taxon>Metamonada</taxon>
        <taxon>Anaeramoebidae</taxon>
        <taxon>Anaeramoeba</taxon>
    </lineage>
</organism>
<dbReference type="SUPFAM" id="SSF54695">
    <property type="entry name" value="POZ domain"/>
    <property type="match status" value="1"/>
</dbReference>
<sequence length="843" mass="99403">MFDFDFGEDPILDENLSLLIEYTKKEDLENLQKVLTEFESTKELRADVNFLNEDEQNCLHIAAKYSNSPEIIGFLFSKGVRYSKDHFKMTPLIYSLSHHEPNLETMKILFANGAKITETNPKKIPLLFVIIKAVTDEAIYDFLIEKGADIKQTYRDRTLLDHAILLDHKIEFLKYLIKKGISPKRKPKNTLHSLFHKMGTTKSTSKEVLDLFLSHGIDPLADNGSNTLLAICMRNQQNIEILKLILSYLSKERIQEYETKNPEYSLLFIALESRSTFETFKILIEAGTNINIMTSKGTPLLNAIERGLDPAILKFMIENGALSINTIDQSMPNQYLLNRTLHDLVRYKRDRELIDMLLKKGAIATTDIIISSIEDFDVFIYFLDLFPGNFPIVDHFWTISNHRKSLTFEQIKIVLTYLKDINEVNKYKETFLHRFVRSKLFNKEALDYFISKGANLFHRDDSFKTPFEHYLFGNCSMYEKDTQSMKEIIRIFIKQGADVNFIKPENGNHILHLLVAYNCFHIEVWEELLPYIQRIDPINKEFRNPEEELFFDLKTYEFEDDSYTQMGFNLLHFLKLFKSYSEDYLNFLERQELKDLEIGFACGSKFMVHRLILEKRIGKQNIDKFIQFSSQKTKEEMMPFLKWIYSGQFADEEFEKKQLDEFNKAIKEHKEISDYINDFRYEKFDATRFLVYEKQKEDFNHIFNFLKEINAVETEEEMKAKSLTSGVINDLKQLYQDEDSKDFVIVTEKERIKVHKLVLMARSELFRGMFVSVEDKTNQVSDYSGKSSESISQLIKFLYFDKFDNDLSFEVIEDLKELNIYYQLNQNSSFEKLLQFQKNFKEI</sequence>
<dbReference type="PROSITE" id="PS50097">
    <property type="entry name" value="BTB"/>
    <property type="match status" value="1"/>
</dbReference>
<dbReference type="CDD" id="cd18186">
    <property type="entry name" value="BTB_POZ_ZBTB_KLHL-like"/>
    <property type="match status" value="1"/>
</dbReference>
<dbReference type="SUPFAM" id="SSF48403">
    <property type="entry name" value="Ankyrin repeat"/>
    <property type="match status" value="2"/>
</dbReference>
<feature type="domain" description="BTB" evidence="1">
    <location>
        <begin position="741"/>
        <end position="807"/>
    </location>
</feature>
<keyword evidence="3" id="KW-1185">Reference proteome</keyword>
<dbReference type="Gene3D" id="3.30.710.10">
    <property type="entry name" value="Potassium Channel Kv1.1, Chain A"/>
    <property type="match status" value="1"/>
</dbReference>
<dbReference type="Gene3D" id="1.25.40.20">
    <property type="entry name" value="Ankyrin repeat-containing domain"/>
    <property type="match status" value="3"/>
</dbReference>
<dbReference type="Pfam" id="PF12796">
    <property type="entry name" value="Ank_2"/>
    <property type="match status" value="1"/>
</dbReference>
<dbReference type="SMART" id="SM00248">
    <property type="entry name" value="ANK"/>
    <property type="match status" value="10"/>
</dbReference>
<reference evidence="2" key="1">
    <citation type="submission" date="2022-10" db="EMBL/GenBank/DDBJ databases">
        <title>Novel sulphate-reducing endosymbionts in the free-living metamonad Anaeramoeba.</title>
        <authorList>
            <person name="Jerlstrom-Hultqvist J."/>
            <person name="Cepicka I."/>
            <person name="Gallot-Lavallee L."/>
            <person name="Salas-Leiva D."/>
            <person name="Curtis B.A."/>
            <person name="Zahonova K."/>
            <person name="Pipaliya S."/>
            <person name="Dacks J."/>
            <person name="Roger A.J."/>
        </authorList>
    </citation>
    <scope>NUCLEOTIDE SEQUENCE</scope>
    <source>
        <strain evidence="2">BMAN</strain>
    </source>
</reference>
<protein>
    <submittedName>
        <fullName evidence="2">Ankyrin repeat ph and sec7 domain containing protein secg-related</fullName>
    </submittedName>
</protein>